<keyword evidence="1 2" id="KW-0238">DNA-binding</keyword>
<reference evidence="4 5" key="1">
    <citation type="submission" date="2020-10" db="EMBL/GenBank/DDBJ databases">
        <title>Identification of Nocardia species via Next-generation sequencing and recognition of intraspecies genetic diversity.</title>
        <authorList>
            <person name="Li P."/>
            <person name="Li P."/>
            <person name="Lu B."/>
        </authorList>
    </citation>
    <scope>NUCLEOTIDE SEQUENCE [LARGE SCALE GENOMIC DNA]</scope>
    <source>
        <strain evidence="4 5">BJ06-0157</strain>
    </source>
</reference>
<dbReference type="EMBL" id="JADLQX010000026">
    <property type="protein sequence ID" value="MBF6301372.1"/>
    <property type="molecule type" value="Genomic_DNA"/>
</dbReference>
<keyword evidence="5" id="KW-1185">Reference proteome</keyword>
<dbReference type="InterPro" id="IPR001647">
    <property type="entry name" value="HTH_TetR"/>
</dbReference>
<evidence type="ECO:0000256" key="2">
    <source>
        <dbReference type="PROSITE-ProRule" id="PRU00335"/>
    </source>
</evidence>
<name>A0ABS0CXN5_9NOCA</name>
<gene>
    <name evidence="4" type="ORF">IU459_28095</name>
</gene>
<dbReference type="PROSITE" id="PS50977">
    <property type="entry name" value="HTH_TETR_2"/>
    <property type="match status" value="1"/>
</dbReference>
<dbReference type="SUPFAM" id="SSF46689">
    <property type="entry name" value="Homeodomain-like"/>
    <property type="match status" value="1"/>
</dbReference>
<dbReference type="RefSeq" id="WP_195132592.1">
    <property type="nucleotide sequence ID" value="NZ_JADLQX010000026.1"/>
</dbReference>
<evidence type="ECO:0000313" key="5">
    <source>
        <dbReference type="Proteomes" id="UP000702209"/>
    </source>
</evidence>
<evidence type="ECO:0000259" key="3">
    <source>
        <dbReference type="PROSITE" id="PS50977"/>
    </source>
</evidence>
<comment type="caution">
    <text evidence="4">The sequence shown here is derived from an EMBL/GenBank/DDBJ whole genome shotgun (WGS) entry which is preliminary data.</text>
</comment>
<evidence type="ECO:0000256" key="1">
    <source>
        <dbReference type="ARBA" id="ARBA00023125"/>
    </source>
</evidence>
<sequence>MRRAEPGRKALLQAGHVLLGDADLGKLSVNSIVARANMAKGSFYQHWSSRTDYIRALHHAFHEDLFAHVLDTVSGMPPGIERLTAGMHAYLDGCSAQPATKALLIQARAEAGLGDQVAARNQQAAQLITVDLAAAGWSEPEPVAALIVAAIADIALAELTASGPREDLRDALVRLADPNHESRSTTTTPTR</sequence>
<accession>A0ABS0CXN5</accession>
<dbReference type="Pfam" id="PF00440">
    <property type="entry name" value="TetR_N"/>
    <property type="match status" value="1"/>
</dbReference>
<dbReference type="InterPro" id="IPR009057">
    <property type="entry name" value="Homeodomain-like_sf"/>
</dbReference>
<feature type="DNA-binding region" description="H-T-H motif" evidence="2">
    <location>
        <begin position="28"/>
        <end position="47"/>
    </location>
</feature>
<dbReference type="Proteomes" id="UP000702209">
    <property type="component" value="Unassembled WGS sequence"/>
</dbReference>
<evidence type="ECO:0000313" key="4">
    <source>
        <dbReference type="EMBL" id="MBF6301372.1"/>
    </source>
</evidence>
<feature type="domain" description="HTH tetR-type" evidence="3">
    <location>
        <begin position="5"/>
        <end position="65"/>
    </location>
</feature>
<organism evidence="4 5">
    <name type="scientific">Nocardia amamiensis</name>
    <dbReference type="NCBI Taxonomy" id="404578"/>
    <lineage>
        <taxon>Bacteria</taxon>
        <taxon>Bacillati</taxon>
        <taxon>Actinomycetota</taxon>
        <taxon>Actinomycetes</taxon>
        <taxon>Mycobacteriales</taxon>
        <taxon>Nocardiaceae</taxon>
        <taxon>Nocardia</taxon>
    </lineage>
</organism>
<dbReference type="Gene3D" id="1.10.357.10">
    <property type="entry name" value="Tetracycline Repressor, domain 2"/>
    <property type="match status" value="1"/>
</dbReference>
<protein>
    <submittedName>
        <fullName evidence="4">TetR/AcrR family transcriptional regulator</fullName>
    </submittedName>
</protein>
<proteinExistence type="predicted"/>